<evidence type="ECO:0000313" key="7">
    <source>
        <dbReference type="EMBL" id="GGA19670.1"/>
    </source>
</evidence>
<sequence length="379" mass="39513">MNVPSTMRAAVWDGTTSHLHTETIPTPEPKANEALVQIISCGVCHTDLHVLKGEVAFPGPAVVGHEISGRVVRIGEGTDEARTHVGGGVLEPGTPVVGAFIMPCTECEPCQKGRDDLCEKFFGENRLNGNLFDGTSRLHREDGSRLSMYSMGGLAEYAVVPLAALTPLPEGLPPEESAILGCAAFTAFGAVRQSRLQPGETAAIVATGGVGSSLIQVAKHAGASKVIAIDIADAKLAAAKDLGADETVNSAQEDAREAVLRLTDGKGVDVAFEALGHPATFSQAVTLLREGGRMVAVGIAAGKAAAEVEITPLVRRGQTIVGSFGARTREDLPQVVDMAAQGGYRVAEAVTRRYSLDQADEAYQALARGEITGRAIVVM</sequence>
<dbReference type="InterPro" id="IPR013154">
    <property type="entry name" value="ADH-like_N"/>
</dbReference>
<evidence type="ECO:0000256" key="3">
    <source>
        <dbReference type="ARBA" id="ARBA00022723"/>
    </source>
</evidence>
<dbReference type="GO" id="GO:0046872">
    <property type="term" value="F:metal ion binding"/>
    <property type="evidence" value="ECO:0007669"/>
    <property type="project" value="UniProtKB-KW"/>
</dbReference>
<keyword evidence="8" id="KW-1185">Reference proteome</keyword>
<comment type="caution">
    <text evidence="7">The sequence shown here is derived from an EMBL/GenBank/DDBJ whole genome shotgun (WGS) entry which is preliminary data.</text>
</comment>
<reference evidence="7" key="2">
    <citation type="submission" date="2020-09" db="EMBL/GenBank/DDBJ databases">
        <authorList>
            <person name="Sun Q."/>
            <person name="Zhou Y."/>
        </authorList>
    </citation>
    <scope>NUCLEOTIDE SEQUENCE</scope>
    <source>
        <strain evidence="7">CGMCC 1.12785</strain>
    </source>
</reference>
<dbReference type="SMART" id="SM00829">
    <property type="entry name" value="PKS_ER"/>
    <property type="match status" value="1"/>
</dbReference>
<dbReference type="Pfam" id="PF08240">
    <property type="entry name" value="ADH_N"/>
    <property type="match status" value="1"/>
</dbReference>
<dbReference type="AlphaFoldDB" id="A0A8J2TZC0"/>
<dbReference type="SUPFAM" id="SSF51735">
    <property type="entry name" value="NAD(P)-binding Rossmann-fold domains"/>
    <property type="match status" value="1"/>
</dbReference>
<keyword evidence="4" id="KW-0862">Zinc</keyword>
<feature type="domain" description="Enoyl reductase (ER)" evidence="6">
    <location>
        <begin position="14"/>
        <end position="377"/>
    </location>
</feature>
<protein>
    <submittedName>
        <fullName evidence="7">Succinate-semialdehyde dehydrogenase</fullName>
    </submittedName>
</protein>
<dbReference type="Pfam" id="PF00107">
    <property type="entry name" value="ADH_zinc_N"/>
    <property type="match status" value="1"/>
</dbReference>
<dbReference type="InterPro" id="IPR020843">
    <property type="entry name" value="ER"/>
</dbReference>
<dbReference type="InterPro" id="IPR036291">
    <property type="entry name" value="NAD(P)-bd_dom_sf"/>
</dbReference>
<name>A0A8J2TZC0_9MICO</name>
<gene>
    <name evidence="7" type="ORF">GCM10011333_23480</name>
</gene>
<keyword evidence="5" id="KW-0560">Oxidoreductase</keyword>
<dbReference type="InterPro" id="IPR011032">
    <property type="entry name" value="GroES-like_sf"/>
</dbReference>
<comment type="cofactor">
    <cofactor evidence="1">
        <name>Zn(2+)</name>
        <dbReference type="ChEBI" id="CHEBI:29105"/>
    </cofactor>
</comment>
<reference evidence="7" key="1">
    <citation type="journal article" date="2014" name="Int. J. Syst. Evol. Microbiol.">
        <title>Complete genome sequence of Corynebacterium casei LMG S-19264T (=DSM 44701T), isolated from a smear-ripened cheese.</title>
        <authorList>
            <consortium name="US DOE Joint Genome Institute (JGI-PGF)"/>
            <person name="Walter F."/>
            <person name="Albersmeier A."/>
            <person name="Kalinowski J."/>
            <person name="Ruckert C."/>
        </authorList>
    </citation>
    <scope>NUCLEOTIDE SEQUENCE</scope>
    <source>
        <strain evidence="7">CGMCC 1.12785</strain>
    </source>
</reference>
<dbReference type="RefSeq" id="WP_229745111.1">
    <property type="nucleotide sequence ID" value="NZ_BMFY01000010.1"/>
</dbReference>
<dbReference type="InterPro" id="IPR013149">
    <property type="entry name" value="ADH-like_C"/>
</dbReference>
<evidence type="ECO:0000256" key="2">
    <source>
        <dbReference type="ARBA" id="ARBA00008072"/>
    </source>
</evidence>
<dbReference type="Gene3D" id="3.40.50.720">
    <property type="entry name" value="NAD(P)-binding Rossmann-like Domain"/>
    <property type="match status" value="1"/>
</dbReference>
<dbReference type="SUPFAM" id="SSF50129">
    <property type="entry name" value="GroES-like"/>
    <property type="match status" value="1"/>
</dbReference>
<organism evidence="7 8">
    <name type="scientific">Sediminivirga luteola</name>
    <dbReference type="NCBI Taxonomy" id="1774748"/>
    <lineage>
        <taxon>Bacteria</taxon>
        <taxon>Bacillati</taxon>
        <taxon>Actinomycetota</taxon>
        <taxon>Actinomycetes</taxon>
        <taxon>Micrococcales</taxon>
        <taxon>Brevibacteriaceae</taxon>
        <taxon>Sediminivirga</taxon>
    </lineage>
</organism>
<evidence type="ECO:0000313" key="8">
    <source>
        <dbReference type="Proteomes" id="UP000616114"/>
    </source>
</evidence>
<dbReference type="EMBL" id="BMFY01000010">
    <property type="protein sequence ID" value="GGA19670.1"/>
    <property type="molecule type" value="Genomic_DNA"/>
</dbReference>
<dbReference type="Proteomes" id="UP000616114">
    <property type="component" value="Unassembled WGS sequence"/>
</dbReference>
<evidence type="ECO:0000259" key="6">
    <source>
        <dbReference type="SMART" id="SM00829"/>
    </source>
</evidence>
<dbReference type="PANTHER" id="PTHR43350:SF2">
    <property type="entry name" value="GROES-LIKE ZINC-BINDING ALCOHOL DEHYDROGENASE FAMILY PROTEIN"/>
    <property type="match status" value="1"/>
</dbReference>
<keyword evidence="3" id="KW-0479">Metal-binding</keyword>
<accession>A0A8J2TZC0</accession>
<dbReference type="GO" id="GO:0016491">
    <property type="term" value="F:oxidoreductase activity"/>
    <property type="evidence" value="ECO:0007669"/>
    <property type="project" value="UniProtKB-KW"/>
</dbReference>
<dbReference type="Gene3D" id="3.90.180.10">
    <property type="entry name" value="Medium-chain alcohol dehydrogenases, catalytic domain"/>
    <property type="match status" value="1"/>
</dbReference>
<evidence type="ECO:0000256" key="1">
    <source>
        <dbReference type="ARBA" id="ARBA00001947"/>
    </source>
</evidence>
<evidence type="ECO:0000256" key="5">
    <source>
        <dbReference type="ARBA" id="ARBA00023002"/>
    </source>
</evidence>
<evidence type="ECO:0000256" key="4">
    <source>
        <dbReference type="ARBA" id="ARBA00022833"/>
    </source>
</evidence>
<proteinExistence type="inferred from homology"/>
<comment type="similarity">
    <text evidence="2">Belongs to the zinc-containing alcohol dehydrogenase family.</text>
</comment>
<dbReference type="PANTHER" id="PTHR43350">
    <property type="entry name" value="NAD-DEPENDENT ALCOHOL DEHYDROGENASE"/>
    <property type="match status" value="1"/>
</dbReference>